<dbReference type="EMBL" id="JAUSTT010000019">
    <property type="protein sequence ID" value="MDQ0177168.1"/>
    <property type="molecule type" value="Genomic_DNA"/>
</dbReference>
<comment type="caution">
    <text evidence="1">The sequence shown here is derived from an EMBL/GenBank/DDBJ whole genome shotgun (WGS) entry which is preliminary data.</text>
</comment>
<evidence type="ECO:0000313" key="1">
    <source>
        <dbReference type="EMBL" id="MDQ0177168.1"/>
    </source>
</evidence>
<dbReference type="SUPFAM" id="SSF51419">
    <property type="entry name" value="PLP-binding barrel"/>
    <property type="match status" value="1"/>
</dbReference>
<accession>A0ABT9WVP0</accession>
<proteinExistence type="predicted"/>
<keyword evidence="2" id="KW-1185">Reference proteome</keyword>
<protein>
    <submittedName>
        <fullName evidence="1">D-serine deaminase-like pyridoxal phosphate-dependent protein</fullName>
    </submittedName>
</protein>
<dbReference type="InterPro" id="IPR029066">
    <property type="entry name" value="PLP-binding_barrel"/>
</dbReference>
<dbReference type="InterPro" id="IPR051466">
    <property type="entry name" value="D-amino_acid_metab_enzyme"/>
</dbReference>
<gene>
    <name evidence="1" type="ORF">J2S08_003047</name>
</gene>
<sequence length="394" mass="43858">MLSQYKRYEAAFEHLPRPFAYLDLDYLDSNIHYIKKLLRSKRIRIATKSIRSVAVMTYIANKFPQFSGWMTFSAAETVYLLVQGLDQLLCAYPTVEKTAIEQTVPYIRKGREVIWMVDSLEAWQLLEEIGLTHNIVFSLCLDINVATAFPFLYFGTKRSPLNNEAALKNLLHMVASFTHTKVVGVMGYEAQIAGVGDVPTERWKRPIIPVLKKRSLKAIADWRLRAIDIIESYTGPLQFINGGGSGSLWWTGKQSEVTEVAVGSAFYFPALFDQYKSLALLPAAGFALSVTRKPAENIVVCHGGGLIASGAFSKDKFPQPYLPSGLSLLANEGAGEVQTPLLATTVIPSIGDSVYFRHAKAGELCERFSCLYGYRDGQVVETFTTYRGDGQCFL</sequence>
<dbReference type="PANTHER" id="PTHR28004:SF2">
    <property type="entry name" value="D-SERINE DEHYDRATASE"/>
    <property type="match status" value="1"/>
</dbReference>
<dbReference type="Gene3D" id="3.20.20.10">
    <property type="entry name" value="Alanine racemase"/>
    <property type="match status" value="1"/>
</dbReference>
<evidence type="ECO:0000313" key="2">
    <source>
        <dbReference type="Proteomes" id="UP001223586"/>
    </source>
</evidence>
<organism evidence="1 2">
    <name type="scientific">Bacillus chungangensis</name>
    <dbReference type="NCBI Taxonomy" id="587633"/>
    <lineage>
        <taxon>Bacteria</taxon>
        <taxon>Bacillati</taxon>
        <taxon>Bacillota</taxon>
        <taxon>Bacilli</taxon>
        <taxon>Bacillales</taxon>
        <taxon>Bacillaceae</taxon>
        <taxon>Bacillus</taxon>
    </lineage>
</organism>
<dbReference type="RefSeq" id="WP_307230934.1">
    <property type="nucleotide sequence ID" value="NZ_JAUSTT010000019.1"/>
</dbReference>
<dbReference type="PANTHER" id="PTHR28004">
    <property type="entry name" value="ZGC:162816-RELATED"/>
    <property type="match status" value="1"/>
</dbReference>
<reference evidence="1 2" key="1">
    <citation type="submission" date="2023-07" db="EMBL/GenBank/DDBJ databases">
        <title>Genomic Encyclopedia of Type Strains, Phase IV (KMG-IV): sequencing the most valuable type-strain genomes for metagenomic binning, comparative biology and taxonomic classification.</title>
        <authorList>
            <person name="Goeker M."/>
        </authorList>
    </citation>
    <scope>NUCLEOTIDE SEQUENCE [LARGE SCALE GENOMIC DNA]</scope>
    <source>
        <strain evidence="1 2">DSM 23837</strain>
    </source>
</reference>
<dbReference type="Proteomes" id="UP001223586">
    <property type="component" value="Unassembled WGS sequence"/>
</dbReference>
<name>A0ABT9WVP0_9BACI</name>